<comment type="caution">
    <text evidence="2">The sequence shown here is derived from an EMBL/GenBank/DDBJ whole genome shotgun (WGS) entry which is preliminary data.</text>
</comment>
<keyword evidence="1" id="KW-0812">Transmembrane</keyword>
<accession>A0A834WHL5</accession>
<proteinExistence type="predicted"/>
<evidence type="ECO:0000313" key="2">
    <source>
        <dbReference type="EMBL" id="KAF7823700.1"/>
    </source>
</evidence>
<reference evidence="2" key="1">
    <citation type="submission" date="2020-09" db="EMBL/GenBank/DDBJ databases">
        <title>Genome-Enabled Discovery of Anthraquinone Biosynthesis in Senna tora.</title>
        <authorList>
            <person name="Kang S.-H."/>
            <person name="Pandey R.P."/>
            <person name="Lee C.-M."/>
            <person name="Sim J.-S."/>
            <person name="Jeong J.-T."/>
            <person name="Choi B.-S."/>
            <person name="Jung M."/>
            <person name="Ginzburg D."/>
            <person name="Zhao K."/>
            <person name="Won S.Y."/>
            <person name="Oh T.-J."/>
            <person name="Yu Y."/>
            <person name="Kim N.-H."/>
            <person name="Lee O.R."/>
            <person name="Lee T.-H."/>
            <person name="Bashyal P."/>
            <person name="Kim T.-S."/>
            <person name="Lee W.-H."/>
            <person name="Kawkins C."/>
            <person name="Kim C.-K."/>
            <person name="Kim J.S."/>
            <person name="Ahn B.O."/>
            <person name="Rhee S.Y."/>
            <person name="Sohng J.K."/>
        </authorList>
    </citation>
    <scope>NUCLEOTIDE SEQUENCE</scope>
    <source>
        <tissue evidence="2">Leaf</tissue>
    </source>
</reference>
<feature type="transmembrane region" description="Helical" evidence="1">
    <location>
        <begin position="12"/>
        <end position="34"/>
    </location>
</feature>
<keyword evidence="3" id="KW-1185">Reference proteome</keyword>
<protein>
    <submittedName>
        <fullName evidence="2">Uncharacterized protein</fullName>
    </submittedName>
</protein>
<dbReference type="EMBL" id="JAAIUW010000007">
    <property type="protein sequence ID" value="KAF7823700.1"/>
    <property type="molecule type" value="Genomic_DNA"/>
</dbReference>
<name>A0A834WHL5_9FABA</name>
<organism evidence="2 3">
    <name type="scientific">Senna tora</name>
    <dbReference type="NCBI Taxonomy" id="362788"/>
    <lineage>
        <taxon>Eukaryota</taxon>
        <taxon>Viridiplantae</taxon>
        <taxon>Streptophyta</taxon>
        <taxon>Embryophyta</taxon>
        <taxon>Tracheophyta</taxon>
        <taxon>Spermatophyta</taxon>
        <taxon>Magnoliopsida</taxon>
        <taxon>eudicotyledons</taxon>
        <taxon>Gunneridae</taxon>
        <taxon>Pentapetalae</taxon>
        <taxon>rosids</taxon>
        <taxon>fabids</taxon>
        <taxon>Fabales</taxon>
        <taxon>Fabaceae</taxon>
        <taxon>Caesalpinioideae</taxon>
        <taxon>Cassia clade</taxon>
        <taxon>Senna</taxon>
    </lineage>
</organism>
<gene>
    <name evidence="2" type="ORF">G2W53_021844</name>
</gene>
<evidence type="ECO:0000256" key="1">
    <source>
        <dbReference type="SAM" id="Phobius"/>
    </source>
</evidence>
<keyword evidence="1" id="KW-0472">Membrane</keyword>
<sequence>MKSKSFTETLRLRGFMVLWDLTLSSLLGIIAKLADVTV</sequence>
<evidence type="ECO:0000313" key="3">
    <source>
        <dbReference type="Proteomes" id="UP000634136"/>
    </source>
</evidence>
<keyword evidence="1" id="KW-1133">Transmembrane helix</keyword>
<dbReference type="AlphaFoldDB" id="A0A834WHL5"/>
<dbReference type="Proteomes" id="UP000634136">
    <property type="component" value="Unassembled WGS sequence"/>
</dbReference>